<comment type="caution">
    <text evidence="2">The sequence shown here is derived from an EMBL/GenBank/DDBJ whole genome shotgun (WGS) entry which is preliminary data.</text>
</comment>
<dbReference type="Proteomes" id="UP000445000">
    <property type="component" value="Unassembled WGS sequence"/>
</dbReference>
<keyword evidence="3" id="KW-1185">Reference proteome</keyword>
<evidence type="ECO:0000313" key="3">
    <source>
        <dbReference type="Proteomes" id="UP000445000"/>
    </source>
</evidence>
<proteinExistence type="predicted"/>
<reference evidence="3" key="1">
    <citation type="submission" date="2020-01" db="EMBL/GenBank/DDBJ databases">
        <title>'Steroidobacter agaridevorans' sp. nov., agar-degrading bacteria isolated from rhizosphere soils.</title>
        <authorList>
            <person name="Ikenaga M."/>
            <person name="Kataoka M."/>
            <person name="Murouchi A."/>
            <person name="Katsuragi S."/>
            <person name="Sakai M."/>
        </authorList>
    </citation>
    <scope>NUCLEOTIDE SEQUENCE [LARGE SCALE GENOMIC DNA]</scope>
    <source>
        <strain evidence="3">YU21-B</strain>
    </source>
</reference>
<dbReference type="EMBL" id="BLJN01000004">
    <property type="protein sequence ID" value="GFE82313.1"/>
    <property type="molecule type" value="Genomic_DNA"/>
</dbReference>
<accession>A0A829YHE1</accession>
<feature type="region of interest" description="Disordered" evidence="1">
    <location>
        <begin position="30"/>
        <end position="54"/>
    </location>
</feature>
<name>A0A829YHE1_9GAMM</name>
<dbReference type="RefSeq" id="WP_161813968.1">
    <property type="nucleotide sequence ID" value="NZ_BLJN01000004.1"/>
</dbReference>
<evidence type="ECO:0000256" key="1">
    <source>
        <dbReference type="SAM" id="MobiDB-lite"/>
    </source>
</evidence>
<evidence type="ECO:0000313" key="2">
    <source>
        <dbReference type="EMBL" id="GFE82313.1"/>
    </source>
</evidence>
<gene>
    <name evidence="2" type="ORF">GCM10011487_43130</name>
</gene>
<organism evidence="2 3">
    <name type="scientific">Steroidobacter agaridevorans</name>
    <dbReference type="NCBI Taxonomy" id="2695856"/>
    <lineage>
        <taxon>Bacteria</taxon>
        <taxon>Pseudomonadati</taxon>
        <taxon>Pseudomonadota</taxon>
        <taxon>Gammaproteobacteria</taxon>
        <taxon>Steroidobacterales</taxon>
        <taxon>Steroidobacteraceae</taxon>
        <taxon>Steroidobacter</taxon>
    </lineage>
</organism>
<protein>
    <submittedName>
        <fullName evidence="2">Uncharacterized protein</fullName>
    </submittedName>
</protein>
<dbReference type="AlphaFoldDB" id="A0A829YHE1"/>
<sequence length="271" mass="29678">MSSMPIRGTGWMVMGVLSLALAMPTGDAFSQNRNRGSGAAGAPGQPAPPKSAREAAPFDLTGYWVSVVTEDWLERMTMPPKNFIGSLPVNEAARKAAASFDLAADKAAGQECRPHGAAANIRSPGRLHISWQNDDTLQIDFSAGTQTRTIPFKPAAPPSAELTWQGQSVGSWNEALHLRQFAAPARTGRPALRVMTKQMKPGYLQKNGMPYSEQAVMTEFFDRFELNGTPWIVVTTQIDDPQYLREPLIWSTQFRKEPDGSKWRPTACGET</sequence>